<sequence>MQLACDSTRVKRLKTDKEQVNNMKIMAICGSGLGSSFMVEMNIKKVLKKLNIQADVQHSDLSSAIPGEADLFVMAKDIAASASIPENQLVVITNIIDINELETKLIAHFEKHPVS</sequence>
<evidence type="ECO:0000256" key="1">
    <source>
        <dbReference type="ARBA" id="ARBA00022679"/>
    </source>
</evidence>
<dbReference type="GO" id="GO:0008982">
    <property type="term" value="F:protein-N(PI)-phosphohistidine-sugar phosphotransferase activity"/>
    <property type="evidence" value="ECO:0007669"/>
    <property type="project" value="InterPro"/>
</dbReference>
<dbReference type="InterPro" id="IPR036095">
    <property type="entry name" value="PTS_EIIB-like_sf"/>
</dbReference>
<dbReference type="PATRIC" id="fig|745277.3.peg.1256"/>
<evidence type="ECO:0000313" key="5">
    <source>
        <dbReference type="Proteomes" id="UP000009010"/>
    </source>
</evidence>
<evidence type="ECO:0000259" key="3">
    <source>
        <dbReference type="PROSITE" id="PS51099"/>
    </source>
</evidence>
<protein>
    <submittedName>
        <fullName evidence="4">Phosphotransferase system, galactitol-specific IIB component</fullName>
    </submittedName>
</protein>
<dbReference type="AlphaFoldDB" id="H2IP22"/>
<reference evidence="5" key="2">
    <citation type="submission" date="2012-01" db="EMBL/GenBank/DDBJ databases">
        <title>Complete sequence of chromosome of Rahnella aquatilis CIP 78.65.</title>
        <authorList>
            <person name="Lucas S."/>
            <person name="Han J."/>
            <person name="Lapidus A."/>
            <person name="Cheng J.-F."/>
            <person name="Goodwin L."/>
            <person name="Pitluck S."/>
            <person name="Peters L."/>
            <person name="Ovchinnikova G."/>
            <person name="Held B."/>
            <person name="Detter J.C."/>
            <person name="Han C."/>
            <person name="Tapia R."/>
            <person name="Land M."/>
            <person name="Hauser L."/>
            <person name="Kyrpides N."/>
            <person name="Ivanova N."/>
            <person name="Pagani I."/>
            <person name="Sobecky P."/>
            <person name="Martinez R."/>
            <person name="Woyke T."/>
        </authorList>
    </citation>
    <scope>NUCLEOTIDE SEQUENCE [LARGE SCALE GENOMIC DNA]</scope>
    <source>
        <strain evidence="5">ATCC 33071 / DSM 4594 / JCM 1683 / NBRC 105701 / NCIMB 13365 / CIP 78.65</strain>
    </source>
</reference>
<reference evidence="4 5" key="1">
    <citation type="journal article" date="2012" name="J. Bacteriol.">
        <title>Complete Genome Sequence of Rahnella aquatilis CIP 78.65.</title>
        <authorList>
            <person name="Martinez R.J."/>
            <person name="Bruce D."/>
            <person name="Detter C."/>
            <person name="Goodwin L.A."/>
            <person name="Han J."/>
            <person name="Han C.S."/>
            <person name="Held B."/>
            <person name="Land M.L."/>
            <person name="Mikhailova N."/>
            <person name="Nolan M."/>
            <person name="Pennacchio L."/>
            <person name="Pitluck S."/>
            <person name="Tapia R."/>
            <person name="Woyke T."/>
            <person name="Sobecky P.A."/>
        </authorList>
    </citation>
    <scope>NUCLEOTIDE SEQUENCE [LARGE SCALE GENOMIC DNA]</scope>
    <source>
        <strain evidence="5">ATCC 33071 / DSM 4594 / JCM 1683 / NBRC 105701 / NCIMB 13365 / CIP 78.65</strain>
    </source>
</reference>
<dbReference type="SUPFAM" id="SSF52794">
    <property type="entry name" value="PTS system IIB component-like"/>
    <property type="match status" value="1"/>
</dbReference>
<evidence type="ECO:0000313" key="4">
    <source>
        <dbReference type="EMBL" id="AEX51201.1"/>
    </source>
</evidence>
<dbReference type="Proteomes" id="UP000009010">
    <property type="component" value="Chromosome"/>
</dbReference>
<dbReference type="HOGENOM" id="CLU_159248_0_1_6"/>
<organism evidence="4 5">
    <name type="scientific">Rahnella aquatilis (strain ATCC 33071 / DSM 4594 / JCM 1683 / NBRC 105701 / NCIMB 13365 / CIP 78.65)</name>
    <dbReference type="NCBI Taxonomy" id="745277"/>
    <lineage>
        <taxon>Bacteria</taxon>
        <taxon>Pseudomonadati</taxon>
        <taxon>Pseudomonadota</taxon>
        <taxon>Gammaproteobacteria</taxon>
        <taxon>Enterobacterales</taxon>
        <taxon>Yersiniaceae</taxon>
        <taxon>Rahnella</taxon>
    </lineage>
</organism>
<dbReference type="InterPro" id="IPR003501">
    <property type="entry name" value="PTS_EIIB_2/3"/>
</dbReference>
<dbReference type="EMBL" id="CP003244">
    <property type="protein sequence ID" value="AEX51201.1"/>
    <property type="molecule type" value="Genomic_DNA"/>
</dbReference>
<dbReference type="KEGG" id="raq:Rahaq2_1321"/>
<accession>H2IP22</accession>
<evidence type="ECO:0000256" key="2">
    <source>
        <dbReference type="ARBA" id="ARBA00022683"/>
    </source>
</evidence>
<dbReference type="GO" id="GO:0009401">
    <property type="term" value="P:phosphoenolpyruvate-dependent sugar phosphotransferase system"/>
    <property type="evidence" value="ECO:0007669"/>
    <property type="project" value="UniProtKB-KW"/>
</dbReference>
<dbReference type="PROSITE" id="PS51099">
    <property type="entry name" value="PTS_EIIB_TYPE_2"/>
    <property type="match status" value="1"/>
</dbReference>
<dbReference type="STRING" id="745277.Rahaq2_1321"/>
<feature type="domain" description="PTS EIIB type-2" evidence="3">
    <location>
        <begin position="23"/>
        <end position="113"/>
    </location>
</feature>
<keyword evidence="1 4" id="KW-0808">Transferase</keyword>
<dbReference type="Gene3D" id="3.40.50.2300">
    <property type="match status" value="1"/>
</dbReference>
<proteinExistence type="predicted"/>
<dbReference type="InterPro" id="IPR013011">
    <property type="entry name" value="PTS_EIIB_2"/>
</dbReference>
<dbReference type="CDD" id="cd05563">
    <property type="entry name" value="PTS_IIB_ascorbate"/>
    <property type="match status" value="1"/>
</dbReference>
<keyword evidence="5" id="KW-1185">Reference proteome</keyword>
<dbReference type="Pfam" id="PF02302">
    <property type="entry name" value="PTS_IIB"/>
    <property type="match status" value="1"/>
</dbReference>
<dbReference type="eggNOG" id="COG3414">
    <property type="taxonomic scope" value="Bacteria"/>
</dbReference>
<name>H2IP22_RAHAC</name>
<gene>
    <name evidence="4" type="ordered locus">Rahaq2_1321</name>
</gene>
<keyword evidence="2" id="KW-0598">Phosphotransferase system</keyword>